<gene>
    <name evidence="2" type="ORF">F53441_6557</name>
</gene>
<dbReference type="EMBL" id="JAADJG010000252">
    <property type="protein sequence ID" value="KAF4450275.1"/>
    <property type="molecule type" value="Genomic_DNA"/>
</dbReference>
<feature type="compositionally biased region" description="Low complexity" evidence="1">
    <location>
        <begin position="14"/>
        <end position="51"/>
    </location>
</feature>
<protein>
    <submittedName>
        <fullName evidence="2">Uncharacterized protein</fullName>
    </submittedName>
</protein>
<name>A0A8H4KHJ8_9HYPO</name>
<evidence type="ECO:0000256" key="1">
    <source>
        <dbReference type="SAM" id="MobiDB-lite"/>
    </source>
</evidence>
<keyword evidence="3" id="KW-1185">Reference proteome</keyword>
<dbReference type="AlphaFoldDB" id="A0A8H4KHJ8"/>
<accession>A0A8H4KHJ8</accession>
<proteinExistence type="predicted"/>
<dbReference type="Proteomes" id="UP000605986">
    <property type="component" value="Unassembled WGS sequence"/>
</dbReference>
<comment type="caution">
    <text evidence="2">The sequence shown here is derived from an EMBL/GenBank/DDBJ whole genome shotgun (WGS) entry which is preliminary data.</text>
</comment>
<feature type="region of interest" description="Disordered" evidence="1">
    <location>
        <begin position="1"/>
        <end position="53"/>
    </location>
</feature>
<dbReference type="OrthoDB" id="4196148at2759"/>
<evidence type="ECO:0000313" key="2">
    <source>
        <dbReference type="EMBL" id="KAF4450275.1"/>
    </source>
</evidence>
<organism evidence="2 3">
    <name type="scientific">Fusarium austroafricanum</name>
    <dbReference type="NCBI Taxonomy" id="2364996"/>
    <lineage>
        <taxon>Eukaryota</taxon>
        <taxon>Fungi</taxon>
        <taxon>Dikarya</taxon>
        <taxon>Ascomycota</taxon>
        <taxon>Pezizomycotina</taxon>
        <taxon>Sordariomycetes</taxon>
        <taxon>Hypocreomycetidae</taxon>
        <taxon>Hypocreales</taxon>
        <taxon>Nectriaceae</taxon>
        <taxon>Fusarium</taxon>
        <taxon>Fusarium concolor species complex</taxon>
    </lineage>
</organism>
<reference evidence="2" key="1">
    <citation type="submission" date="2020-01" db="EMBL/GenBank/DDBJ databases">
        <title>Identification and distribution of gene clusters putatively required for synthesis of sphingolipid metabolism inhibitors in phylogenetically diverse species of the filamentous fungus Fusarium.</title>
        <authorList>
            <person name="Kim H.-S."/>
            <person name="Busman M."/>
            <person name="Brown D.W."/>
            <person name="Divon H."/>
            <person name="Uhlig S."/>
            <person name="Proctor R.H."/>
        </authorList>
    </citation>
    <scope>NUCLEOTIDE SEQUENCE</scope>
    <source>
        <strain evidence="2">NRRL 53441</strain>
    </source>
</reference>
<evidence type="ECO:0000313" key="3">
    <source>
        <dbReference type="Proteomes" id="UP000605986"/>
    </source>
</evidence>
<sequence length="280" mass="31856">MSENKELGKVDNQLEPSSPSASAPTPTELPPSYDITQSQTQPQLQGQPQAPEDLPTLVLDGTKIYSVYAPNRLLYELSNSPCEGRRIVFGVEKLRYRVVDTDAEAKLRFTRDHIYDFHHGISFELFDRVDIVGQTSRKRTYPKMSIFERLGPGIQVGPTDEEKNNSEWVLEAGAPLKDRLNQGKTNTVVWKHREQVIAIETKLQRDKDKNIQELPRLAIKARIDEKLYDLLVTCWCAQVWKAALKDLKEPMTWEKFKRIARNMPSNYAGVYGGAGSGYAF</sequence>